<keyword evidence="4" id="KW-1185">Reference proteome</keyword>
<evidence type="ECO:0000256" key="1">
    <source>
        <dbReference type="ARBA" id="ARBA00007198"/>
    </source>
</evidence>
<evidence type="ECO:0000313" key="3">
    <source>
        <dbReference type="EMBL" id="MBN7812188.1"/>
    </source>
</evidence>
<dbReference type="RefSeq" id="WP_206578966.1">
    <property type="nucleotide sequence ID" value="NZ_JAFKCT010000006.1"/>
</dbReference>
<gene>
    <name evidence="3" type="ORF">J0A68_14640</name>
</gene>
<dbReference type="InterPro" id="IPR036249">
    <property type="entry name" value="Thioredoxin-like_sf"/>
</dbReference>
<dbReference type="Gene3D" id="3.40.30.10">
    <property type="entry name" value="Glutaredoxin"/>
    <property type="match status" value="1"/>
</dbReference>
<dbReference type="NCBIfam" id="TIGR01617">
    <property type="entry name" value="arsC_related"/>
    <property type="match status" value="1"/>
</dbReference>
<organism evidence="3 4">
    <name type="scientific">Algoriphagus oliviformis</name>
    <dbReference type="NCBI Taxonomy" id="2811231"/>
    <lineage>
        <taxon>Bacteria</taxon>
        <taxon>Pseudomonadati</taxon>
        <taxon>Bacteroidota</taxon>
        <taxon>Cytophagia</taxon>
        <taxon>Cytophagales</taxon>
        <taxon>Cyclobacteriaceae</taxon>
        <taxon>Algoriphagus</taxon>
    </lineage>
</organism>
<protein>
    <submittedName>
        <fullName evidence="3">Spx/MgsR family RNA polymerase-binding regulatory protein</fullName>
    </submittedName>
</protein>
<evidence type="ECO:0000256" key="2">
    <source>
        <dbReference type="PROSITE-ProRule" id="PRU01282"/>
    </source>
</evidence>
<accession>A0ABS3C4Z3</accession>
<evidence type="ECO:0000313" key="4">
    <source>
        <dbReference type="Proteomes" id="UP000664317"/>
    </source>
</evidence>
<dbReference type="SUPFAM" id="SSF52833">
    <property type="entry name" value="Thioredoxin-like"/>
    <property type="match status" value="1"/>
</dbReference>
<dbReference type="PROSITE" id="PS51353">
    <property type="entry name" value="ARSC"/>
    <property type="match status" value="1"/>
</dbReference>
<sequence length="117" mass="13209">MSIKVYGIKSCDTMKKTFNFLEEKGVDFEFTDYKKVAISPELLEGFLEKSPLEALVNKKGTTYRKMDDAQKVALEKAETAIPILIENPSMIKRPLITYPDGSQTLGFDKENITSHLS</sequence>
<dbReference type="PANTHER" id="PTHR30041:SF8">
    <property type="entry name" value="PROTEIN YFFB"/>
    <property type="match status" value="1"/>
</dbReference>
<dbReference type="InterPro" id="IPR006660">
    <property type="entry name" value="Arsenate_reductase-like"/>
</dbReference>
<proteinExistence type="inferred from homology"/>
<dbReference type="PANTHER" id="PTHR30041">
    <property type="entry name" value="ARSENATE REDUCTASE"/>
    <property type="match status" value="1"/>
</dbReference>
<name>A0ABS3C4Z3_9BACT</name>
<comment type="caution">
    <text evidence="3">The sequence shown here is derived from an EMBL/GenBank/DDBJ whole genome shotgun (WGS) entry which is preliminary data.</text>
</comment>
<comment type="similarity">
    <text evidence="1 2">Belongs to the ArsC family.</text>
</comment>
<reference evidence="3 4" key="1">
    <citation type="submission" date="2021-03" db="EMBL/GenBank/DDBJ databases">
        <title>novel species isolated from a fishpond in China.</title>
        <authorList>
            <person name="Lu H."/>
            <person name="Cai Z."/>
        </authorList>
    </citation>
    <scope>NUCLEOTIDE SEQUENCE [LARGE SCALE GENOMIC DNA]</scope>
    <source>
        <strain evidence="3 4">H41</strain>
    </source>
</reference>
<dbReference type="Proteomes" id="UP000664317">
    <property type="component" value="Unassembled WGS sequence"/>
</dbReference>
<dbReference type="InterPro" id="IPR006504">
    <property type="entry name" value="Tscrpt_reg_Spx/MgsR"/>
</dbReference>
<dbReference type="Pfam" id="PF03960">
    <property type="entry name" value="ArsC"/>
    <property type="match status" value="1"/>
</dbReference>
<dbReference type="EMBL" id="JAFKCT010000006">
    <property type="protein sequence ID" value="MBN7812188.1"/>
    <property type="molecule type" value="Genomic_DNA"/>
</dbReference>